<keyword evidence="3 13" id="KW-0227">DNA damage</keyword>
<dbReference type="PROSITE" id="PS51198">
    <property type="entry name" value="UVRD_HELICASE_ATP_BIND"/>
    <property type="match status" value="1"/>
</dbReference>
<evidence type="ECO:0000256" key="1">
    <source>
        <dbReference type="ARBA" id="ARBA00022722"/>
    </source>
</evidence>
<dbReference type="InterPro" id="IPR027417">
    <property type="entry name" value="P-loop_NTPase"/>
</dbReference>
<dbReference type="InterPro" id="IPR011335">
    <property type="entry name" value="Restrct_endonuc-II-like"/>
</dbReference>
<dbReference type="STRING" id="284581.AMD01_00305"/>
<dbReference type="GO" id="GO:0003690">
    <property type="term" value="F:double-stranded DNA binding"/>
    <property type="evidence" value="ECO:0007669"/>
    <property type="project" value="UniProtKB-UniRule"/>
</dbReference>
<dbReference type="SUPFAM" id="SSF52540">
    <property type="entry name" value="P-loop containing nucleoside triphosphate hydrolases"/>
    <property type="match status" value="1"/>
</dbReference>
<dbReference type="Proteomes" id="UP000037558">
    <property type="component" value="Unassembled WGS sequence"/>
</dbReference>
<dbReference type="EC" id="3.1.-.-" evidence="13"/>
<dbReference type="PROSITE" id="PS51217">
    <property type="entry name" value="UVRD_HELICASE_CTER"/>
    <property type="match status" value="1"/>
</dbReference>
<keyword evidence="1 13" id="KW-0540">Nuclease</keyword>
<dbReference type="InterPro" id="IPR014016">
    <property type="entry name" value="UvrD-like_ATP-bd"/>
</dbReference>
<keyword evidence="18" id="KW-1185">Reference proteome</keyword>
<dbReference type="GO" id="GO:0000724">
    <property type="term" value="P:double-strand break repair via homologous recombination"/>
    <property type="evidence" value="ECO:0007669"/>
    <property type="project" value="UniProtKB-UniRule"/>
</dbReference>
<comment type="caution">
    <text evidence="17">The sequence shown here is derived from an EMBL/GenBank/DDBJ whole genome shotgun (WGS) entry which is preliminary data.</text>
</comment>
<accession>A0A0M0LGZ9</accession>
<comment type="subunit">
    <text evidence="13">Heterodimer of AddA and AddB/RexB.</text>
</comment>
<dbReference type="FunFam" id="3.40.50.300:FF:001187">
    <property type="entry name" value="ATP-dependent helicase/nuclease subunit A"/>
    <property type="match status" value="1"/>
</dbReference>
<dbReference type="PANTHER" id="PTHR11070">
    <property type="entry name" value="UVRD / RECB / PCRA DNA HELICASE FAMILY MEMBER"/>
    <property type="match status" value="1"/>
</dbReference>
<dbReference type="EC" id="5.6.2.4" evidence="13"/>
<keyword evidence="7 13" id="KW-0067">ATP-binding</keyword>
<keyword evidence="9 13" id="KW-0234">DNA repair</keyword>
<dbReference type="InterPro" id="IPR011604">
    <property type="entry name" value="PDDEXK-like_dom_sf"/>
</dbReference>
<feature type="domain" description="UvrD-like helicase C-terminal" evidence="16">
    <location>
        <begin position="520"/>
        <end position="813"/>
    </location>
</feature>
<reference evidence="18" key="1">
    <citation type="submission" date="2015-08" db="EMBL/GenBank/DDBJ databases">
        <title>Fjat-14210 dsm16467.</title>
        <authorList>
            <person name="Liu B."/>
            <person name="Wang J."/>
            <person name="Zhu Y."/>
            <person name="Liu G."/>
            <person name="Chen Q."/>
            <person name="Chen Z."/>
            <person name="Lan J."/>
            <person name="Che J."/>
            <person name="Ge C."/>
            <person name="Shi H."/>
            <person name="Pan Z."/>
            <person name="Liu X."/>
        </authorList>
    </citation>
    <scope>NUCLEOTIDE SEQUENCE [LARGE SCALE GENOMIC DNA]</scope>
    <source>
        <strain evidence="18">DSM 16467</strain>
    </source>
</reference>
<dbReference type="InterPro" id="IPR014152">
    <property type="entry name" value="AddA"/>
</dbReference>
<gene>
    <name evidence="13" type="primary">addA</name>
    <name evidence="17" type="ORF">AMD01_00305</name>
</gene>
<evidence type="ECO:0000256" key="2">
    <source>
        <dbReference type="ARBA" id="ARBA00022741"/>
    </source>
</evidence>
<dbReference type="RefSeq" id="WP_053399396.1">
    <property type="nucleotide sequence ID" value="NZ_LILC01000002.1"/>
</dbReference>
<dbReference type="GO" id="GO:0016887">
    <property type="term" value="F:ATP hydrolysis activity"/>
    <property type="evidence" value="ECO:0007669"/>
    <property type="project" value="RHEA"/>
</dbReference>
<evidence type="ECO:0000256" key="3">
    <source>
        <dbReference type="ARBA" id="ARBA00022763"/>
    </source>
</evidence>
<evidence type="ECO:0000256" key="9">
    <source>
        <dbReference type="ARBA" id="ARBA00023204"/>
    </source>
</evidence>
<evidence type="ECO:0000256" key="4">
    <source>
        <dbReference type="ARBA" id="ARBA00022801"/>
    </source>
</evidence>
<dbReference type="InterPro" id="IPR014017">
    <property type="entry name" value="DNA_helicase_UvrD-like_C"/>
</dbReference>
<comment type="catalytic activity">
    <reaction evidence="12 13">
        <text>ATP + H2O = ADP + phosphate + H(+)</text>
        <dbReference type="Rhea" id="RHEA:13065"/>
        <dbReference type="ChEBI" id="CHEBI:15377"/>
        <dbReference type="ChEBI" id="CHEBI:15378"/>
        <dbReference type="ChEBI" id="CHEBI:30616"/>
        <dbReference type="ChEBI" id="CHEBI:43474"/>
        <dbReference type="ChEBI" id="CHEBI:456216"/>
        <dbReference type="EC" id="5.6.2.4"/>
    </reaction>
</comment>
<dbReference type="Pfam" id="PF12705">
    <property type="entry name" value="PDDEXK_1"/>
    <property type="match status" value="1"/>
</dbReference>
<dbReference type="GO" id="GO:0043138">
    <property type="term" value="F:3'-5' DNA helicase activity"/>
    <property type="evidence" value="ECO:0007669"/>
    <property type="project" value="UniProtKB-UniRule"/>
</dbReference>
<dbReference type="NCBIfam" id="TIGR02785">
    <property type="entry name" value="addA_Gpos"/>
    <property type="match status" value="1"/>
</dbReference>
<evidence type="ECO:0000256" key="12">
    <source>
        <dbReference type="ARBA" id="ARBA00048988"/>
    </source>
</evidence>
<comment type="function">
    <text evidence="13">The heterodimer acts as both an ATP-dependent DNA helicase and an ATP-dependent, dual-direction single-stranded exonuclease. Recognizes the chi site generating a DNA molecule suitable for the initiation of homologous recombination. The AddA nuclease domain is required for chi fragment generation; this subunit has the helicase and 3' -&gt; 5' nuclease activities.</text>
</comment>
<keyword evidence="2 13" id="KW-0547">Nucleotide-binding</keyword>
<dbReference type="CDD" id="cd18807">
    <property type="entry name" value="SF1_C_UvrD"/>
    <property type="match status" value="1"/>
</dbReference>
<evidence type="ECO:0000259" key="16">
    <source>
        <dbReference type="PROSITE" id="PS51217"/>
    </source>
</evidence>
<dbReference type="EMBL" id="LILC01000002">
    <property type="protein sequence ID" value="KOO50251.1"/>
    <property type="molecule type" value="Genomic_DNA"/>
</dbReference>
<evidence type="ECO:0000256" key="6">
    <source>
        <dbReference type="ARBA" id="ARBA00022839"/>
    </source>
</evidence>
<keyword evidence="10 13" id="KW-0413">Isomerase</keyword>
<dbReference type="GO" id="GO:0005829">
    <property type="term" value="C:cytosol"/>
    <property type="evidence" value="ECO:0007669"/>
    <property type="project" value="TreeGrafter"/>
</dbReference>
<evidence type="ECO:0000313" key="17">
    <source>
        <dbReference type="EMBL" id="KOO50251.1"/>
    </source>
</evidence>
<dbReference type="PATRIC" id="fig|284581.3.peg.297"/>
<evidence type="ECO:0000256" key="8">
    <source>
        <dbReference type="ARBA" id="ARBA00023125"/>
    </source>
</evidence>
<feature type="binding site" evidence="14">
    <location>
        <begin position="33"/>
        <end position="40"/>
    </location>
    <ligand>
        <name>ATP</name>
        <dbReference type="ChEBI" id="CHEBI:30616"/>
    </ligand>
</feature>
<dbReference type="GO" id="GO:0033202">
    <property type="term" value="C:DNA helicase complex"/>
    <property type="evidence" value="ECO:0007669"/>
    <property type="project" value="TreeGrafter"/>
</dbReference>
<dbReference type="HAMAP" id="MF_01451">
    <property type="entry name" value="AddA"/>
    <property type="match status" value="1"/>
</dbReference>
<keyword evidence="8 13" id="KW-0238">DNA-binding</keyword>
<dbReference type="Pfam" id="PF00580">
    <property type="entry name" value="UvrD-helicase"/>
    <property type="match status" value="1"/>
</dbReference>
<dbReference type="FunFam" id="3.40.50.300:FF:001196">
    <property type="entry name" value="ATP-dependent helicase/nuclease subunit A"/>
    <property type="match status" value="1"/>
</dbReference>
<comment type="cofactor">
    <cofactor evidence="13">
        <name>Mg(2+)</name>
        <dbReference type="ChEBI" id="CHEBI:18420"/>
    </cofactor>
</comment>
<evidence type="ECO:0000256" key="10">
    <source>
        <dbReference type="ARBA" id="ARBA00023235"/>
    </source>
</evidence>
<dbReference type="InterPro" id="IPR038726">
    <property type="entry name" value="PDDEXK_AddAB-type"/>
</dbReference>
<evidence type="ECO:0000256" key="5">
    <source>
        <dbReference type="ARBA" id="ARBA00022806"/>
    </source>
</evidence>
<name>A0A0M0LGZ9_9BACI</name>
<proteinExistence type="inferred from homology"/>
<keyword evidence="5 13" id="KW-0347">Helicase</keyword>
<evidence type="ECO:0000313" key="18">
    <source>
        <dbReference type="Proteomes" id="UP000037558"/>
    </source>
</evidence>
<dbReference type="SUPFAM" id="SSF52980">
    <property type="entry name" value="Restriction endonuclease-like"/>
    <property type="match status" value="1"/>
</dbReference>
<comment type="catalytic activity">
    <reaction evidence="11 13">
        <text>Couples ATP hydrolysis with the unwinding of duplex DNA by translocating in the 3'-5' direction.</text>
        <dbReference type="EC" id="5.6.2.4"/>
    </reaction>
</comment>
<keyword evidence="4 13" id="KW-0378">Hydrolase</keyword>
<evidence type="ECO:0000256" key="7">
    <source>
        <dbReference type="ARBA" id="ARBA00022840"/>
    </source>
</evidence>
<evidence type="ECO:0000256" key="11">
    <source>
        <dbReference type="ARBA" id="ARBA00034617"/>
    </source>
</evidence>
<evidence type="ECO:0000256" key="13">
    <source>
        <dbReference type="HAMAP-Rule" id="MF_01451"/>
    </source>
</evidence>
<protein>
    <recommendedName>
        <fullName evidence="13">ATP-dependent helicase/nuclease subunit A</fullName>
        <ecNumber evidence="13">3.1.-.-</ecNumber>
        <ecNumber evidence="13">5.6.2.4</ecNumber>
    </recommendedName>
    <alternativeName>
        <fullName evidence="13">ATP-dependent helicase/nuclease AddA</fullName>
    </alternativeName>
    <alternativeName>
        <fullName evidence="13">DNA 3'-5' helicase AddA</fullName>
    </alternativeName>
</protein>
<evidence type="ECO:0000256" key="14">
    <source>
        <dbReference type="PROSITE-ProRule" id="PRU00560"/>
    </source>
</evidence>
<dbReference type="PANTHER" id="PTHR11070:SF48">
    <property type="entry name" value="ATP-DEPENDENT HELICASE_NUCLEASE SUBUNIT A"/>
    <property type="match status" value="1"/>
</dbReference>
<evidence type="ECO:0000259" key="15">
    <source>
        <dbReference type="PROSITE" id="PS51198"/>
    </source>
</evidence>
<dbReference type="Gene3D" id="3.90.320.10">
    <property type="match status" value="1"/>
</dbReference>
<dbReference type="Pfam" id="PF13361">
    <property type="entry name" value="UvrD_C"/>
    <property type="match status" value="1"/>
</dbReference>
<dbReference type="CDD" id="cd17932">
    <property type="entry name" value="DEXQc_UvrD"/>
    <property type="match status" value="1"/>
</dbReference>
<dbReference type="Gene3D" id="3.40.50.300">
    <property type="entry name" value="P-loop containing nucleotide triphosphate hydrolases"/>
    <property type="match status" value="4"/>
</dbReference>
<feature type="domain" description="UvrD-like helicase ATP-binding" evidence="15">
    <location>
        <begin position="12"/>
        <end position="486"/>
    </location>
</feature>
<dbReference type="AlphaFoldDB" id="A0A0M0LGZ9"/>
<comment type="similarity">
    <text evidence="13">Belongs to the helicase family. AddA subfamily.</text>
</comment>
<keyword evidence="6 13" id="KW-0269">Exonuclease</keyword>
<organism evidence="17 18">
    <name type="scientific">Priestia koreensis</name>
    <dbReference type="NCBI Taxonomy" id="284581"/>
    <lineage>
        <taxon>Bacteria</taxon>
        <taxon>Bacillati</taxon>
        <taxon>Bacillota</taxon>
        <taxon>Bacilli</taxon>
        <taxon>Bacillales</taxon>
        <taxon>Bacillaceae</taxon>
        <taxon>Priestia</taxon>
    </lineage>
</organism>
<dbReference type="OrthoDB" id="9810135at2"/>
<dbReference type="GO" id="GO:0005524">
    <property type="term" value="F:ATP binding"/>
    <property type="evidence" value="ECO:0007669"/>
    <property type="project" value="UniProtKB-UniRule"/>
</dbReference>
<dbReference type="GO" id="GO:0008408">
    <property type="term" value="F:3'-5' exonuclease activity"/>
    <property type="evidence" value="ECO:0007669"/>
    <property type="project" value="UniProtKB-UniRule"/>
</dbReference>
<sequence length="1249" mass="143192">MTNDLMTKPANSQWTDDQWKAIAASGQDILVAAAAGSGKTAVLVERIIIKVISEQDPLDVDRLLIVTFTNASAAEMRTRIGEALEKQLKSNPSSLHLRRQLSLLNRASISTLHSFCLDVIRKYYYAIDIDPGFRIADDAEAELIREEVLEELFEEEYSIEDNSVFFDLIDRYTNDRSDADIQVIVRHLYEFSRSNPFPKQWLSQLINQYDVEEDTVIDSLPFIPFLLKEVSSQLKGIQALLEEGMNLTKLPEGPAPRAANFEEDLAQIDRLRSASERSFTELHEEMQTLSFSRLKACKKGEYDAALVEQSGDLRKKGKESLEKLQSELFARPVHAYMGDFSNMKPVVEKLVELVNSFAERYDAVKREKGLVDFSDLEHYCLRILREETEDGQLLPSAIGKKYRQQFKEVLVDEYQDTNMVQESLISLVTKDDEHEGNLFMVGDVKQSIYRFRLAEPFLFLSKYKRFTHEGRQGGLKIDLNKNFRSRSQVLDATNFIFNQVMDEEVGEISYDDDAALKLGASYPSVEGMETELALITKDKKGASDEESPDEGVFSEAELETSQLEARYMARRIKKMVQERFQIYDRKLETTRSVTYRDFVILLRSMPWAPQIMEEFKEEGVPIYANLSTGYFDATEVSIMLSLLRVIDNPYQDIPLAAILRSPIVGLSEEELATIRIANKKGLFYEAMQDFQRQVASAEQAELEEKVNLFYQQLQTWRTRARQDSLSSLIWQIYRDTGFYDFVGGLPGGKQRQANLRALHDRARQYEATSFRGLFRFLRFIERMQERGDDLGAARALGEQEDLVRLMTIHGSKGLEFPVVFVAGLSKQFNMMDLNKNYLLDKELGFGSKLINAKLRISYPTLLQQTIKRKMKNESMAEEMRVLYVALTRAKEKLILVGTVNDIEKSVTKWEAASASSKWVLPAHLRSGAKSYLDWVGPSLIRHPSIEHLAGERSSNVTTSPIYNDSSKWSIQLLHAQELEENLQEEQLQHEALLEAVEKGEKVDIKSSFETEIHERMNWTYSHKEAAGHYAKQSVSELKHQQLQDGTSDERFVRKFQGPVADRPSFMQEKTLTPAEKGTITHLVLQHIDLKADVSEESVRELVSSLITKEILTADQAEGVNIQNVVRFLESEIGSRLRQAPYVKRELPFRLGLKAEEIYSDWQGDTEETVLIQGVIDCLFRDEKGFVLVDFKTDNISERFGGDFSEAKPVLQERYQFQIDTYSKAIERILKQESIERCLYFLDGGYELYL</sequence>
<dbReference type="FunFam" id="3.40.50.300:FF:001236">
    <property type="entry name" value="ATP-dependent helicase/nuclease subunit A"/>
    <property type="match status" value="1"/>
</dbReference>
<dbReference type="InterPro" id="IPR000212">
    <property type="entry name" value="DNA_helicase_UvrD/REP"/>
</dbReference>